<sequence>MLTPSSLRIALAVAGAMIAVPAGAQNVDIQPNGIQVGFPGGNCSVYYDRGGRFQSARPGCNSGQIQRANAAVAARVRPNYAPAPGGAVGNAPRAFVASNGAGQVVYPRSRCTVRYQASGARIPGRTACTRSQLRTADRLFRAERLRRGFR</sequence>
<evidence type="ECO:0000313" key="3">
    <source>
        <dbReference type="Proteomes" id="UP000321249"/>
    </source>
</evidence>
<feature type="signal peptide" evidence="1">
    <location>
        <begin position="1"/>
        <end position="24"/>
    </location>
</feature>
<dbReference type="AlphaFoldDB" id="A0A5C6TR75"/>
<keyword evidence="3" id="KW-1185">Reference proteome</keyword>
<organism evidence="2 3">
    <name type="scientific">Allosphingosinicella ginsenosidimutans</name>
    <dbReference type="NCBI Taxonomy" id="1176539"/>
    <lineage>
        <taxon>Bacteria</taxon>
        <taxon>Pseudomonadati</taxon>
        <taxon>Pseudomonadota</taxon>
        <taxon>Alphaproteobacteria</taxon>
        <taxon>Sphingomonadales</taxon>
        <taxon>Sphingomonadaceae</taxon>
        <taxon>Allosphingosinicella</taxon>
    </lineage>
</organism>
<accession>A0A5C6TR75</accession>
<name>A0A5C6TR75_9SPHN</name>
<dbReference type="RefSeq" id="WP_147042107.1">
    <property type="nucleotide sequence ID" value="NZ_BAABIR010000002.1"/>
</dbReference>
<comment type="caution">
    <text evidence="2">The sequence shown here is derived from an EMBL/GenBank/DDBJ whole genome shotgun (WGS) entry which is preliminary data.</text>
</comment>
<evidence type="ECO:0000256" key="1">
    <source>
        <dbReference type="SAM" id="SignalP"/>
    </source>
</evidence>
<evidence type="ECO:0000313" key="2">
    <source>
        <dbReference type="EMBL" id="TXC62719.1"/>
    </source>
</evidence>
<feature type="chain" id="PRO_5022709085" evidence="1">
    <location>
        <begin position="25"/>
        <end position="150"/>
    </location>
</feature>
<proteinExistence type="predicted"/>
<dbReference type="Proteomes" id="UP000321249">
    <property type="component" value="Unassembled WGS sequence"/>
</dbReference>
<protein>
    <submittedName>
        <fullName evidence="2">Uncharacterized protein</fullName>
    </submittedName>
</protein>
<keyword evidence="1" id="KW-0732">Signal</keyword>
<dbReference type="EMBL" id="VOQQ01000001">
    <property type="protein sequence ID" value="TXC62719.1"/>
    <property type="molecule type" value="Genomic_DNA"/>
</dbReference>
<reference evidence="2 3" key="1">
    <citation type="journal article" date="2015" name="J. Microbiol.">
        <title>Sphingosinicella ginsenosidimutans sp. nov., with ginsenoside converting activity.</title>
        <authorList>
            <person name="Kim J.K."/>
            <person name="Kang M.S."/>
            <person name="Park S.C."/>
            <person name="Kim K.M."/>
            <person name="Choi K."/>
            <person name="Yoon M.H."/>
            <person name="Im W.T."/>
        </authorList>
    </citation>
    <scope>NUCLEOTIDE SEQUENCE [LARGE SCALE GENOMIC DNA]</scope>
    <source>
        <strain evidence="2 3">BS-11</strain>
    </source>
</reference>
<gene>
    <name evidence="2" type="ORF">FRZ32_02990</name>
</gene>